<evidence type="ECO:0000256" key="10">
    <source>
        <dbReference type="PIRSR" id="PIRSR001589-3"/>
    </source>
</evidence>
<comment type="pathway">
    <text evidence="1">Amino-acid biosynthesis; L-asparagine biosynthesis; L-asparagine from L-aspartate (L-Gln route): step 1/1.</text>
</comment>
<dbReference type="PROSITE" id="PS51278">
    <property type="entry name" value="GATASE_TYPE_2"/>
    <property type="match status" value="1"/>
</dbReference>
<comment type="caution">
    <text evidence="12">The sequence shown here is derived from an EMBL/GenBank/DDBJ whole genome shotgun (WGS) entry which is preliminary data.</text>
</comment>
<dbReference type="SUPFAM" id="SSF52402">
    <property type="entry name" value="Adenine nucleotide alpha hydrolases-like"/>
    <property type="match status" value="1"/>
</dbReference>
<protein>
    <recommendedName>
        <fullName evidence="3">asparagine synthase (glutamine-hydrolyzing)</fullName>
        <ecNumber evidence="3">6.3.5.4</ecNumber>
    </recommendedName>
</protein>
<dbReference type="Proteomes" id="UP000033423">
    <property type="component" value="Unassembled WGS sequence"/>
</dbReference>
<dbReference type="AlphaFoldDB" id="A0A0F3GN06"/>
<dbReference type="EMBL" id="LACI01002428">
    <property type="protein sequence ID" value="KJU82078.1"/>
    <property type="molecule type" value="Genomic_DNA"/>
</dbReference>
<dbReference type="PANTHER" id="PTHR43284:SF1">
    <property type="entry name" value="ASPARAGINE SYNTHETASE"/>
    <property type="match status" value="1"/>
</dbReference>
<evidence type="ECO:0000256" key="5">
    <source>
        <dbReference type="ARBA" id="ARBA00022840"/>
    </source>
</evidence>
<name>A0A0F3GN06_9BACT</name>
<gene>
    <name evidence="12" type="ORF">MBAV_005733</name>
</gene>
<feature type="domain" description="Glutamine amidotransferase type-2" evidence="11">
    <location>
        <begin position="2"/>
        <end position="216"/>
    </location>
</feature>
<dbReference type="NCBIfam" id="TIGR01536">
    <property type="entry name" value="asn_synth_AEB"/>
    <property type="match status" value="1"/>
</dbReference>
<evidence type="ECO:0000256" key="3">
    <source>
        <dbReference type="ARBA" id="ARBA00012737"/>
    </source>
</evidence>
<dbReference type="CDD" id="cd01991">
    <property type="entry name" value="Asn_synthase_B_C"/>
    <property type="match status" value="1"/>
</dbReference>
<dbReference type="InterPro" id="IPR051786">
    <property type="entry name" value="ASN_synthetase/amidase"/>
</dbReference>
<dbReference type="Pfam" id="PF13537">
    <property type="entry name" value="GATase_7"/>
    <property type="match status" value="1"/>
</dbReference>
<comment type="catalytic activity">
    <reaction evidence="7">
        <text>L-aspartate + L-glutamine + ATP + H2O = L-asparagine + L-glutamate + AMP + diphosphate + H(+)</text>
        <dbReference type="Rhea" id="RHEA:12228"/>
        <dbReference type="ChEBI" id="CHEBI:15377"/>
        <dbReference type="ChEBI" id="CHEBI:15378"/>
        <dbReference type="ChEBI" id="CHEBI:29985"/>
        <dbReference type="ChEBI" id="CHEBI:29991"/>
        <dbReference type="ChEBI" id="CHEBI:30616"/>
        <dbReference type="ChEBI" id="CHEBI:33019"/>
        <dbReference type="ChEBI" id="CHEBI:58048"/>
        <dbReference type="ChEBI" id="CHEBI:58359"/>
        <dbReference type="ChEBI" id="CHEBI:456215"/>
        <dbReference type="EC" id="6.3.5.4"/>
    </reaction>
</comment>
<dbReference type="PANTHER" id="PTHR43284">
    <property type="entry name" value="ASPARAGINE SYNTHETASE (GLUTAMINE-HYDROLYZING)"/>
    <property type="match status" value="1"/>
</dbReference>
<accession>A0A0F3GN06</accession>
<dbReference type="EC" id="6.3.5.4" evidence="3"/>
<reference evidence="12 13" key="1">
    <citation type="submission" date="2015-02" db="EMBL/GenBank/DDBJ databases">
        <title>Single-cell genomics of uncultivated deep-branching MTB reveals a conserved set of magnetosome genes.</title>
        <authorList>
            <person name="Kolinko S."/>
            <person name="Richter M."/>
            <person name="Glockner F.O."/>
            <person name="Brachmann A."/>
            <person name="Schuler D."/>
        </authorList>
    </citation>
    <scope>NUCLEOTIDE SEQUENCE [LARGE SCALE GENOMIC DNA]</scope>
    <source>
        <strain evidence="12">TM-1</strain>
    </source>
</reference>
<evidence type="ECO:0000256" key="1">
    <source>
        <dbReference type="ARBA" id="ARBA00005187"/>
    </source>
</evidence>
<organism evidence="12 13">
    <name type="scientific">Candidatus Magnetobacterium bavaricum</name>
    <dbReference type="NCBI Taxonomy" id="29290"/>
    <lineage>
        <taxon>Bacteria</taxon>
        <taxon>Pseudomonadati</taxon>
        <taxon>Nitrospirota</taxon>
        <taxon>Thermodesulfovibrionia</taxon>
        <taxon>Thermodesulfovibrionales</taxon>
        <taxon>Candidatus Magnetobacteriaceae</taxon>
        <taxon>Candidatus Magnetobacterium</taxon>
    </lineage>
</organism>
<evidence type="ECO:0000256" key="9">
    <source>
        <dbReference type="PIRSR" id="PIRSR001589-2"/>
    </source>
</evidence>
<keyword evidence="8" id="KW-0028">Amino-acid biosynthesis</keyword>
<evidence type="ECO:0000256" key="6">
    <source>
        <dbReference type="ARBA" id="ARBA00022962"/>
    </source>
</evidence>
<feature type="binding site" evidence="9">
    <location>
        <position position="106"/>
    </location>
    <ligand>
        <name>L-glutamine</name>
        <dbReference type="ChEBI" id="CHEBI:58359"/>
    </ligand>
</feature>
<feature type="site" description="Important for beta-aspartyl-AMP intermediate formation" evidence="10">
    <location>
        <position position="364"/>
    </location>
</feature>
<dbReference type="InterPro" id="IPR029055">
    <property type="entry name" value="Ntn_hydrolases_N"/>
</dbReference>
<feature type="binding site" evidence="9">
    <location>
        <position position="266"/>
    </location>
    <ligand>
        <name>ATP</name>
        <dbReference type="ChEBI" id="CHEBI:30616"/>
    </ligand>
</feature>
<keyword evidence="4 9" id="KW-0547">Nucleotide-binding</keyword>
<dbReference type="CDD" id="cd00712">
    <property type="entry name" value="AsnB"/>
    <property type="match status" value="1"/>
</dbReference>
<dbReference type="InterPro" id="IPR017932">
    <property type="entry name" value="GATase_2_dom"/>
</dbReference>
<dbReference type="InterPro" id="IPR006426">
    <property type="entry name" value="Asn_synth_AEB"/>
</dbReference>
<evidence type="ECO:0000256" key="8">
    <source>
        <dbReference type="PIRSR" id="PIRSR001589-1"/>
    </source>
</evidence>
<dbReference type="InterPro" id="IPR001962">
    <property type="entry name" value="Asn_synthase"/>
</dbReference>
<keyword evidence="13" id="KW-1185">Reference proteome</keyword>
<keyword evidence="8" id="KW-0061">Asparagine biosynthesis</keyword>
<feature type="active site" description="For GATase activity" evidence="8">
    <location>
        <position position="2"/>
    </location>
</feature>
<evidence type="ECO:0000256" key="7">
    <source>
        <dbReference type="ARBA" id="ARBA00048741"/>
    </source>
</evidence>
<dbReference type="InterPro" id="IPR014729">
    <property type="entry name" value="Rossmann-like_a/b/a_fold"/>
</dbReference>
<evidence type="ECO:0000313" key="13">
    <source>
        <dbReference type="Proteomes" id="UP000033423"/>
    </source>
</evidence>
<dbReference type="GO" id="GO:0004066">
    <property type="term" value="F:asparagine synthase (glutamine-hydrolyzing) activity"/>
    <property type="evidence" value="ECO:0007669"/>
    <property type="project" value="UniProtKB-EC"/>
</dbReference>
<evidence type="ECO:0000256" key="2">
    <source>
        <dbReference type="ARBA" id="ARBA00005752"/>
    </source>
</evidence>
<dbReference type="SUPFAM" id="SSF56235">
    <property type="entry name" value="N-terminal nucleophile aminohydrolases (Ntn hydrolases)"/>
    <property type="match status" value="1"/>
</dbReference>
<comment type="similarity">
    <text evidence="2">Belongs to the asparagine synthetase family.</text>
</comment>
<dbReference type="Gene3D" id="3.60.20.10">
    <property type="entry name" value="Glutamine Phosphoribosylpyrophosphate, subunit 1, domain 1"/>
    <property type="match status" value="1"/>
</dbReference>
<proteinExistence type="inferred from homology"/>
<evidence type="ECO:0000256" key="4">
    <source>
        <dbReference type="ARBA" id="ARBA00022741"/>
    </source>
</evidence>
<dbReference type="InterPro" id="IPR033738">
    <property type="entry name" value="AsnB_N"/>
</dbReference>
<keyword evidence="6 8" id="KW-0315">Glutamine amidotransferase</keyword>
<sequence length="571" mass="66621">MCGIAGFYLNRKRENEYPEYLTKAECLLKNMLKIVDYRGPDQTGFFTDGICGLGMNRLSIINVNEEDIPYFNEDKTLALVFNGEIYNYKDIRMSLKEDHNFKSDSDTEVVLHTYEELGVDCAKHFNGMYAFAVVDFKKKEMTIVRDKVGEKPLFYYYDGNDFYFGSEIKSILCAVEAEFNDDCMSYNVFEVCIDEETLFKNIYSLLPGEFLNISAKGLKKGTYWSVWNNVRDIPDNEAWIRRELTDLLVDAVELRTKNTAHHYACLVSGGVDSAMVASIAKPEFLYTTTYDQYGDDYNELHYAQLVSKKVGKELHVIRPRPEHFNKYKAKIVYHLDLPATWTSFSMFCVLEELSKTSKVFITGEGIDEIFGGYHRYHLLVHDQKIYELEALTKYTYLIEKYYGSPADRYARIINRATDIYNERNNKYLREKVDSFFKKSNSVVHGMGMTDFYTSLQVILHMSDRVSMAYSIENRAPFVDHRLLEFGFGMPDKYKIRNGITKHIIKEIARKFIPEQIVERKDKKGFLAPVNLWFGWGDAGRYDRSGYKIAVFEDWKDIFINKKYGWPPVFKD</sequence>
<dbReference type="PIRSF" id="PIRSF001589">
    <property type="entry name" value="Asn_synthetase_glu-h"/>
    <property type="match status" value="1"/>
</dbReference>
<dbReference type="Pfam" id="PF00733">
    <property type="entry name" value="Asn_synthase"/>
    <property type="match status" value="1"/>
</dbReference>
<dbReference type="PATRIC" id="fig|29290.4.peg.7575"/>
<dbReference type="Gene3D" id="3.40.50.620">
    <property type="entry name" value="HUPs"/>
    <property type="match status" value="1"/>
</dbReference>
<dbReference type="GO" id="GO:0006529">
    <property type="term" value="P:asparagine biosynthetic process"/>
    <property type="evidence" value="ECO:0007669"/>
    <property type="project" value="UniProtKB-KW"/>
</dbReference>
<evidence type="ECO:0000259" key="11">
    <source>
        <dbReference type="PROSITE" id="PS51278"/>
    </source>
</evidence>
<keyword evidence="5 9" id="KW-0067">ATP-binding</keyword>
<dbReference type="GO" id="GO:0005524">
    <property type="term" value="F:ATP binding"/>
    <property type="evidence" value="ECO:0007669"/>
    <property type="project" value="UniProtKB-KW"/>
</dbReference>
<evidence type="ECO:0000313" key="12">
    <source>
        <dbReference type="EMBL" id="KJU82078.1"/>
    </source>
</evidence>